<evidence type="ECO:0000259" key="2">
    <source>
        <dbReference type="SMART" id="SM00421"/>
    </source>
</evidence>
<evidence type="ECO:0000313" key="3">
    <source>
        <dbReference type="EMBL" id="KAA1428085.1"/>
    </source>
</evidence>
<dbReference type="InterPro" id="IPR039420">
    <property type="entry name" value="WalR-like"/>
</dbReference>
<accession>A0A5B1M4E4</accession>
<dbReference type="PANTHER" id="PTHR43214">
    <property type="entry name" value="TWO-COMPONENT RESPONSE REGULATOR"/>
    <property type="match status" value="1"/>
</dbReference>
<dbReference type="SMART" id="SM00421">
    <property type="entry name" value="HTH_LUXR"/>
    <property type="match status" value="1"/>
</dbReference>
<dbReference type="InterPro" id="IPR000792">
    <property type="entry name" value="Tscrpt_reg_LuxR_C"/>
</dbReference>
<sequence>MRRRHECETPGWQPSELDVEILRLLSRGLTTDAIARRVGVSERTVRRRLRATADEIGVESSIEAVVHAVRIGLI</sequence>
<dbReference type="GO" id="GO:0003677">
    <property type="term" value="F:DNA binding"/>
    <property type="evidence" value="ECO:0007669"/>
    <property type="project" value="UniProtKB-KW"/>
</dbReference>
<protein>
    <submittedName>
        <fullName evidence="3">Helix-turn-helix domain-containing protein</fullName>
    </submittedName>
</protein>
<dbReference type="AlphaFoldDB" id="A0A5B1M4E4"/>
<dbReference type="Gene3D" id="1.10.10.10">
    <property type="entry name" value="Winged helix-like DNA-binding domain superfamily/Winged helix DNA-binding domain"/>
    <property type="match status" value="1"/>
</dbReference>
<feature type="domain" description="HTH luxR-type" evidence="2">
    <location>
        <begin position="11"/>
        <end position="68"/>
    </location>
</feature>
<dbReference type="Pfam" id="PF13384">
    <property type="entry name" value="HTH_23"/>
    <property type="match status" value="1"/>
</dbReference>
<name>A0A5B1M4E4_9ACTN</name>
<gene>
    <name evidence="3" type="ORF">F0U47_09885</name>
</gene>
<dbReference type="SUPFAM" id="SSF46894">
    <property type="entry name" value="C-terminal effector domain of the bipartite response regulators"/>
    <property type="match status" value="1"/>
</dbReference>
<dbReference type="Proteomes" id="UP000324351">
    <property type="component" value="Unassembled WGS sequence"/>
</dbReference>
<dbReference type="InterPro" id="IPR036388">
    <property type="entry name" value="WH-like_DNA-bd_sf"/>
</dbReference>
<evidence type="ECO:0000256" key="1">
    <source>
        <dbReference type="ARBA" id="ARBA00023125"/>
    </source>
</evidence>
<proteinExistence type="predicted"/>
<reference evidence="3 4" key="2">
    <citation type="submission" date="2019-09" db="EMBL/GenBank/DDBJ databases">
        <authorList>
            <person name="Jin C."/>
        </authorList>
    </citation>
    <scope>NUCLEOTIDE SEQUENCE [LARGE SCALE GENOMIC DNA]</scope>
    <source>
        <strain evidence="3 4">BN140041</strain>
    </source>
</reference>
<dbReference type="InterPro" id="IPR016032">
    <property type="entry name" value="Sig_transdc_resp-reg_C-effctor"/>
</dbReference>
<keyword evidence="1" id="KW-0238">DNA-binding</keyword>
<dbReference type="GO" id="GO:0006355">
    <property type="term" value="P:regulation of DNA-templated transcription"/>
    <property type="evidence" value="ECO:0007669"/>
    <property type="project" value="InterPro"/>
</dbReference>
<dbReference type="EMBL" id="VUJW01000003">
    <property type="protein sequence ID" value="KAA1428085.1"/>
    <property type="molecule type" value="Genomic_DNA"/>
</dbReference>
<evidence type="ECO:0000313" key="4">
    <source>
        <dbReference type="Proteomes" id="UP000324351"/>
    </source>
</evidence>
<reference evidence="3 4" key="1">
    <citation type="submission" date="2019-09" db="EMBL/GenBank/DDBJ databases">
        <title>Nocardioides panacisoli sp. nov., isolated from the soil of a ginseng field.</title>
        <authorList>
            <person name="Cho C."/>
        </authorList>
    </citation>
    <scope>NUCLEOTIDE SEQUENCE [LARGE SCALE GENOMIC DNA]</scope>
    <source>
        <strain evidence="3 4">BN140041</strain>
    </source>
</reference>
<organism evidence="3 4">
    <name type="scientific">Nocardioides antri</name>
    <dbReference type="NCBI Taxonomy" id="2607659"/>
    <lineage>
        <taxon>Bacteria</taxon>
        <taxon>Bacillati</taxon>
        <taxon>Actinomycetota</taxon>
        <taxon>Actinomycetes</taxon>
        <taxon>Propionibacteriales</taxon>
        <taxon>Nocardioidaceae</taxon>
        <taxon>Nocardioides</taxon>
    </lineage>
</organism>
<keyword evidence="4" id="KW-1185">Reference proteome</keyword>
<comment type="caution">
    <text evidence="3">The sequence shown here is derived from an EMBL/GenBank/DDBJ whole genome shotgun (WGS) entry which is preliminary data.</text>
</comment>